<proteinExistence type="predicted"/>
<reference evidence="3" key="3">
    <citation type="submission" date="2020-12" db="UniProtKB">
        <authorList>
            <consortium name="EnsemblPlants"/>
        </authorList>
    </citation>
    <scope>IDENTIFICATION</scope>
</reference>
<protein>
    <submittedName>
        <fullName evidence="2 3">Uncharacterized protein</fullName>
    </submittedName>
</protein>
<keyword evidence="4" id="KW-1185">Reference proteome</keyword>
<name>A0A2K1LAH1_PHYPA</name>
<dbReference type="EMBL" id="ABEU02000001">
    <property type="protein sequence ID" value="PNR63030.1"/>
    <property type="molecule type" value="Genomic_DNA"/>
</dbReference>
<evidence type="ECO:0000313" key="4">
    <source>
        <dbReference type="Proteomes" id="UP000006727"/>
    </source>
</evidence>
<feature type="compositionally biased region" description="Basic and acidic residues" evidence="1">
    <location>
        <begin position="89"/>
        <end position="100"/>
    </location>
</feature>
<reference evidence="2 4" key="1">
    <citation type="journal article" date="2008" name="Science">
        <title>The Physcomitrella genome reveals evolutionary insights into the conquest of land by plants.</title>
        <authorList>
            <person name="Rensing S."/>
            <person name="Lang D."/>
            <person name="Zimmer A."/>
            <person name="Terry A."/>
            <person name="Salamov A."/>
            <person name="Shapiro H."/>
            <person name="Nishiyama T."/>
            <person name="Perroud P.-F."/>
            <person name="Lindquist E."/>
            <person name="Kamisugi Y."/>
            <person name="Tanahashi T."/>
            <person name="Sakakibara K."/>
            <person name="Fujita T."/>
            <person name="Oishi K."/>
            <person name="Shin-I T."/>
            <person name="Kuroki Y."/>
            <person name="Toyoda A."/>
            <person name="Suzuki Y."/>
            <person name="Hashimoto A."/>
            <person name="Yamaguchi K."/>
            <person name="Sugano A."/>
            <person name="Kohara Y."/>
            <person name="Fujiyama A."/>
            <person name="Anterola A."/>
            <person name="Aoki S."/>
            <person name="Ashton N."/>
            <person name="Barbazuk W.B."/>
            <person name="Barker E."/>
            <person name="Bennetzen J."/>
            <person name="Bezanilla M."/>
            <person name="Blankenship R."/>
            <person name="Cho S.H."/>
            <person name="Dutcher S."/>
            <person name="Estelle M."/>
            <person name="Fawcett J.A."/>
            <person name="Gundlach H."/>
            <person name="Hanada K."/>
            <person name="Heyl A."/>
            <person name="Hicks K.A."/>
            <person name="Hugh J."/>
            <person name="Lohr M."/>
            <person name="Mayer K."/>
            <person name="Melkozernov A."/>
            <person name="Murata T."/>
            <person name="Nelson D."/>
            <person name="Pils B."/>
            <person name="Prigge M."/>
            <person name="Reiss B."/>
            <person name="Renner T."/>
            <person name="Rombauts S."/>
            <person name="Rushton P."/>
            <person name="Sanderfoot A."/>
            <person name="Schween G."/>
            <person name="Shiu S.-H."/>
            <person name="Stueber K."/>
            <person name="Theodoulou F.L."/>
            <person name="Tu H."/>
            <person name="Van de Peer Y."/>
            <person name="Verrier P.J."/>
            <person name="Waters E."/>
            <person name="Wood A."/>
            <person name="Yang L."/>
            <person name="Cove D."/>
            <person name="Cuming A."/>
            <person name="Hasebe M."/>
            <person name="Lucas S."/>
            <person name="Mishler D.B."/>
            <person name="Reski R."/>
            <person name="Grigoriev I."/>
            <person name="Quatrano R.S."/>
            <person name="Boore J.L."/>
        </authorList>
    </citation>
    <scope>NUCLEOTIDE SEQUENCE [LARGE SCALE GENOMIC DNA]</scope>
    <source>
        <strain evidence="3 4">cv. Gransden 2004</strain>
    </source>
</reference>
<dbReference type="PaxDb" id="3218-PP1S249_16V6.1"/>
<dbReference type="Gramene" id="Pp3c1_31850V3.2">
    <property type="protein sequence ID" value="PAC:32966606.CDS.1"/>
    <property type="gene ID" value="Pp3c1_31850"/>
</dbReference>
<dbReference type="Gramene" id="Pp3c1_31850V3.1">
    <property type="protein sequence ID" value="PAC:32966605.CDS.1"/>
    <property type="gene ID" value="Pp3c1_31850"/>
</dbReference>
<organism evidence="2">
    <name type="scientific">Physcomitrium patens</name>
    <name type="common">Spreading-leaved earth moss</name>
    <name type="synonym">Physcomitrella patens</name>
    <dbReference type="NCBI Taxonomy" id="3218"/>
    <lineage>
        <taxon>Eukaryota</taxon>
        <taxon>Viridiplantae</taxon>
        <taxon>Streptophyta</taxon>
        <taxon>Embryophyta</taxon>
        <taxon>Bryophyta</taxon>
        <taxon>Bryophytina</taxon>
        <taxon>Bryopsida</taxon>
        <taxon>Funariidae</taxon>
        <taxon>Funariales</taxon>
        <taxon>Funariaceae</taxon>
        <taxon>Physcomitrium</taxon>
    </lineage>
</organism>
<sequence>MGLMAPSLKDMDYWEVSRKRKPAKSSMGLKKPVNVVMWTVDGSALQAGEPARVRSMECCNALWRRMMCARNVGRVKDGSEHTRIGHASDSGRNHGHDVHELGQPPKPHMWADVGPKLQTVFGMRRWPQGWI</sequence>
<evidence type="ECO:0000313" key="3">
    <source>
        <dbReference type="EnsemblPlants" id="PAC:32966605.CDS.1"/>
    </source>
</evidence>
<dbReference type="EnsemblPlants" id="Pp3c1_31850V3.2">
    <property type="protein sequence ID" value="PAC:32966606.CDS.1"/>
    <property type="gene ID" value="Pp3c1_31850"/>
</dbReference>
<reference evidence="2 4" key="2">
    <citation type="journal article" date="2018" name="Plant J.">
        <title>The Physcomitrella patens chromosome-scale assembly reveals moss genome structure and evolution.</title>
        <authorList>
            <person name="Lang D."/>
            <person name="Ullrich K.K."/>
            <person name="Murat F."/>
            <person name="Fuchs J."/>
            <person name="Jenkins J."/>
            <person name="Haas F.B."/>
            <person name="Piednoel M."/>
            <person name="Gundlach H."/>
            <person name="Van Bel M."/>
            <person name="Meyberg R."/>
            <person name="Vives C."/>
            <person name="Morata J."/>
            <person name="Symeonidi A."/>
            <person name="Hiss M."/>
            <person name="Muchero W."/>
            <person name="Kamisugi Y."/>
            <person name="Saleh O."/>
            <person name="Blanc G."/>
            <person name="Decker E.L."/>
            <person name="van Gessel N."/>
            <person name="Grimwood J."/>
            <person name="Hayes R.D."/>
            <person name="Graham S.W."/>
            <person name="Gunter L.E."/>
            <person name="McDaniel S.F."/>
            <person name="Hoernstein S.N.W."/>
            <person name="Larsson A."/>
            <person name="Li F.W."/>
            <person name="Perroud P.F."/>
            <person name="Phillips J."/>
            <person name="Ranjan P."/>
            <person name="Rokshar D.S."/>
            <person name="Rothfels C.J."/>
            <person name="Schneider L."/>
            <person name="Shu S."/>
            <person name="Stevenson D.W."/>
            <person name="Thummler F."/>
            <person name="Tillich M."/>
            <person name="Villarreal Aguilar J.C."/>
            <person name="Widiez T."/>
            <person name="Wong G.K."/>
            <person name="Wymore A."/>
            <person name="Zhang Y."/>
            <person name="Zimmer A.D."/>
            <person name="Quatrano R.S."/>
            <person name="Mayer K.F.X."/>
            <person name="Goodstein D."/>
            <person name="Casacuberta J.M."/>
            <person name="Vandepoele K."/>
            <person name="Reski R."/>
            <person name="Cuming A.C."/>
            <person name="Tuskan G.A."/>
            <person name="Maumus F."/>
            <person name="Salse J."/>
            <person name="Schmutz J."/>
            <person name="Rensing S.A."/>
        </authorList>
    </citation>
    <scope>NUCLEOTIDE SEQUENCE [LARGE SCALE GENOMIC DNA]</scope>
    <source>
        <strain evidence="3 4">cv. Gransden 2004</strain>
    </source>
</reference>
<dbReference type="Proteomes" id="UP000006727">
    <property type="component" value="Chromosome 1"/>
</dbReference>
<accession>A0A2K1LAH1</accession>
<dbReference type="AlphaFoldDB" id="A0A2K1LAH1"/>
<evidence type="ECO:0000256" key="1">
    <source>
        <dbReference type="SAM" id="MobiDB-lite"/>
    </source>
</evidence>
<gene>
    <name evidence="2" type="ORF">PHYPA_001455</name>
</gene>
<dbReference type="InParanoid" id="A0A2K1LAH1"/>
<evidence type="ECO:0000313" key="2">
    <source>
        <dbReference type="EMBL" id="PNR63030.1"/>
    </source>
</evidence>
<feature type="region of interest" description="Disordered" evidence="1">
    <location>
        <begin position="79"/>
        <end position="109"/>
    </location>
</feature>
<dbReference type="EnsemblPlants" id="Pp3c1_31850V3.1">
    <property type="protein sequence ID" value="PAC:32966605.CDS.1"/>
    <property type="gene ID" value="Pp3c1_31850"/>
</dbReference>